<evidence type="ECO:0000256" key="11">
    <source>
        <dbReference type="ARBA" id="ARBA00022827"/>
    </source>
</evidence>
<keyword evidence="12 20" id="KW-0521">NADP</keyword>
<keyword evidence="9 20" id="KW-0132">Cell division</keyword>
<dbReference type="PROSITE" id="PS51387">
    <property type="entry name" value="FAD_PCMH"/>
    <property type="match status" value="1"/>
</dbReference>
<dbReference type="PANTHER" id="PTHR21071">
    <property type="entry name" value="UDP-N-ACETYLENOLPYRUVOYLGLUCOSAMINE REDUCTASE"/>
    <property type="match status" value="1"/>
</dbReference>
<dbReference type="GO" id="GO:0071949">
    <property type="term" value="F:FAD binding"/>
    <property type="evidence" value="ECO:0007669"/>
    <property type="project" value="InterPro"/>
</dbReference>
<evidence type="ECO:0000256" key="18">
    <source>
        <dbReference type="ARBA" id="ARBA00031026"/>
    </source>
</evidence>
<gene>
    <name evidence="20" type="primary">murB</name>
    <name evidence="22" type="ORF">C0068_07835</name>
</gene>
<keyword evidence="8 20" id="KW-0963">Cytoplasm</keyword>
<reference evidence="22" key="1">
    <citation type="submission" date="2018-01" db="EMBL/GenBank/DDBJ databases">
        <authorList>
            <person name="Yu X.-D."/>
        </authorList>
    </citation>
    <scope>NUCLEOTIDE SEQUENCE</scope>
    <source>
        <strain evidence="22">ZX-21</strain>
    </source>
</reference>
<dbReference type="GO" id="GO:0008762">
    <property type="term" value="F:UDP-N-acetylmuramate dehydrogenase activity"/>
    <property type="evidence" value="ECO:0007669"/>
    <property type="project" value="UniProtKB-UniRule"/>
</dbReference>
<dbReference type="HAMAP" id="MF_00037">
    <property type="entry name" value="MurB"/>
    <property type="match status" value="1"/>
</dbReference>
<dbReference type="InterPro" id="IPR006094">
    <property type="entry name" value="Oxid_FAD_bind_N"/>
</dbReference>
<dbReference type="RefSeq" id="WP_103683935.1">
    <property type="nucleotide sequence ID" value="NZ_PQGG01000019.1"/>
</dbReference>
<evidence type="ECO:0000313" key="22">
    <source>
        <dbReference type="EMBL" id="POP52994.1"/>
    </source>
</evidence>
<proteinExistence type="inferred from homology"/>
<evidence type="ECO:0000256" key="19">
    <source>
        <dbReference type="ARBA" id="ARBA00048914"/>
    </source>
</evidence>
<protein>
    <recommendedName>
        <fullName evidence="7 20">UDP-N-acetylenolpyruvoylglucosamine reductase</fullName>
        <ecNumber evidence="6 20">1.3.1.98</ecNumber>
    </recommendedName>
    <alternativeName>
        <fullName evidence="18 20">UDP-N-acetylmuramate dehydrogenase</fullName>
    </alternativeName>
</protein>
<evidence type="ECO:0000256" key="13">
    <source>
        <dbReference type="ARBA" id="ARBA00022960"/>
    </source>
</evidence>
<comment type="catalytic activity">
    <reaction evidence="19 20">
        <text>UDP-N-acetyl-alpha-D-muramate + NADP(+) = UDP-N-acetyl-3-O-(1-carboxyvinyl)-alpha-D-glucosamine + NADPH + H(+)</text>
        <dbReference type="Rhea" id="RHEA:12248"/>
        <dbReference type="ChEBI" id="CHEBI:15378"/>
        <dbReference type="ChEBI" id="CHEBI:57783"/>
        <dbReference type="ChEBI" id="CHEBI:58349"/>
        <dbReference type="ChEBI" id="CHEBI:68483"/>
        <dbReference type="ChEBI" id="CHEBI:70757"/>
        <dbReference type="EC" id="1.3.1.98"/>
    </reaction>
</comment>
<dbReference type="InterPro" id="IPR036635">
    <property type="entry name" value="MurB_C_sf"/>
</dbReference>
<feature type="active site" evidence="20">
    <location>
        <position position="331"/>
    </location>
</feature>
<dbReference type="GO" id="GO:0005829">
    <property type="term" value="C:cytosol"/>
    <property type="evidence" value="ECO:0007669"/>
    <property type="project" value="TreeGrafter"/>
</dbReference>
<dbReference type="SUPFAM" id="SSF56194">
    <property type="entry name" value="Uridine diphospho-N-Acetylenolpyruvylglucosamine reductase, MurB, C-terminal domain"/>
    <property type="match status" value="1"/>
</dbReference>
<evidence type="ECO:0000256" key="1">
    <source>
        <dbReference type="ARBA" id="ARBA00001974"/>
    </source>
</evidence>
<evidence type="ECO:0000256" key="6">
    <source>
        <dbReference type="ARBA" id="ARBA00012518"/>
    </source>
</evidence>
<evidence type="ECO:0000256" key="8">
    <source>
        <dbReference type="ARBA" id="ARBA00022490"/>
    </source>
</evidence>
<sequence length="335" mass="36649">MNILQNIDLRSFNTLAVPANAAYFIEVASLAELQQALEFCRERRQSPVVIGGGSNVVFTGDIDGVVIRIAMRGIECTMQGDDCLVTAAAGENWHELVCYCLAQGWYGLENLIAIPGSVGAAPIQNIGAYGVELSRVLESVTGWDCETSTLRSLSLEQCKLSYRDSIFKHELKDKFIITSVTLRLSSKAKPEVSYPALRAELADPDSVTSEQVAETVAKIRSSKLPDYRREPNAGSFFKNPLIEAEQARALLEQFPTLAHWAMPNAQVKLAAAWLVDQSGWKGRREGGVGVHPKQAIVLVNYEGLSGTAVIEFAAQIQADVMAKYGVNLEIEPRVY</sequence>
<dbReference type="Proteomes" id="UP000237222">
    <property type="component" value="Unassembled WGS sequence"/>
</dbReference>
<dbReference type="InterPro" id="IPR016167">
    <property type="entry name" value="FAD-bd_PCMH_sub1"/>
</dbReference>
<dbReference type="Gene3D" id="3.90.78.10">
    <property type="entry name" value="UDP-N-acetylenolpyruvoylglucosamine reductase, C-terminal domain"/>
    <property type="match status" value="1"/>
</dbReference>
<dbReference type="NCBIfam" id="TIGR00179">
    <property type="entry name" value="murB"/>
    <property type="match status" value="1"/>
</dbReference>
<comment type="caution">
    <text evidence="22">The sequence shown here is derived from an EMBL/GenBank/DDBJ whole genome shotgun (WGS) entry which is preliminary data.</text>
</comment>
<keyword evidence="11 20" id="KW-0274">FAD</keyword>
<dbReference type="NCBIfam" id="NF010478">
    <property type="entry name" value="PRK13903.1"/>
    <property type="match status" value="1"/>
</dbReference>
<dbReference type="InterPro" id="IPR036318">
    <property type="entry name" value="FAD-bd_PCMH-like_sf"/>
</dbReference>
<comment type="function">
    <text evidence="2 20">Cell wall formation.</text>
</comment>
<evidence type="ECO:0000256" key="2">
    <source>
        <dbReference type="ARBA" id="ARBA00003921"/>
    </source>
</evidence>
<evidence type="ECO:0000256" key="10">
    <source>
        <dbReference type="ARBA" id="ARBA00022630"/>
    </source>
</evidence>
<dbReference type="Pfam" id="PF02873">
    <property type="entry name" value="MurB_C"/>
    <property type="match status" value="1"/>
</dbReference>
<keyword evidence="10 20" id="KW-0285">Flavoprotein</keyword>
<dbReference type="UniPathway" id="UPA00219"/>
<name>A0A2S4HG72_9GAMM</name>
<evidence type="ECO:0000256" key="16">
    <source>
        <dbReference type="ARBA" id="ARBA00023306"/>
    </source>
</evidence>
<dbReference type="GO" id="GO:0009252">
    <property type="term" value="P:peptidoglycan biosynthetic process"/>
    <property type="evidence" value="ECO:0007669"/>
    <property type="project" value="UniProtKB-UniRule"/>
</dbReference>
<keyword evidence="15 20" id="KW-0560">Oxidoreductase</keyword>
<dbReference type="Gene3D" id="3.30.465.10">
    <property type="match status" value="1"/>
</dbReference>
<keyword evidence="14 20" id="KW-0573">Peptidoglycan synthesis</keyword>
<dbReference type="InterPro" id="IPR016169">
    <property type="entry name" value="FAD-bd_PCMH_sub2"/>
</dbReference>
<evidence type="ECO:0000256" key="14">
    <source>
        <dbReference type="ARBA" id="ARBA00022984"/>
    </source>
</evidence>
<keyword evidence="13 20" id="KW-0133">Cell shape</keyword>
<dbReference type="InterPro" id="IPR003170">
    <property type="entry name" value="MurB"/>
</dbReference>
<dbReference type="EC" id="1.3.1.98" evidence="6 20"/>
<keyword evidence="17 20" id="KW-0961">Cell wall biogenesis/degradation</keyword>
<dbReference type="Pfam" id="PF01565">
    <property type="entry name" value="FAD_binding_4"/>
    <property type="match status" value="1"/>
</dbReference>
<evidence type="ECO:0000256" key="20">
    <source>
        <dbReference type="HAMAP-Rule" id="MF_00037"/>
    </source>
</evidence>
<feature type="active site" evidence="20">
    <location>
        <position position="163"/>
    </location>
</feature>
<evidence type="ECO:0000256" key="9">
    <source>
        <dbReference type="ARBA" id="ARBA00022618"/>
    </source>
</evidence>
<evidence type="ECO:0000256" key="4">
    <source>
        <dbReference type="ARBA" id="ARBA00004752"/>
    </source>
</evidence>
<evidence type="ECO:0000256" key="3">
    <source>
        <dbReference type="ARBA" id="ARBA00004496"/>
    </source>
</evidence>
<comment type="pathway">
    <text evidence="4 20">Cell wall biogenesis; peptidoglycan biosynthesis.</text>
</comment>
<dbReference type="InterPro" id="IPR011601">
    <property type="entry name" value="MurB_C"/>
</dbReference>
<dbReference type="AlphaFoldDB" id="A0A2S4HG72"/>
<keyword evidence="16 20" id="KW-0131">Cell cycle</keyword>
<feature type="active site" description="Proton donor" evidence="20">
    <location>
        <position position="235"/>
    </location>
</feature>
<accession>A0A2S4HG72</accession>
<dbReference type="EMBL" id="PQGG01000019">
    <property type="protein sequence ID" value="POP52994.1"/>
    <property type="molecule type" value="Genomic_DNA"/>
</dbReference>
<dbReference type="GO" id="GO:0008360">
    <property type="term" value="P:regulation of cell shape"/>
    <property type="evidence" value="ECO:0007669"/>
    <property type="project" value="UniProtKB-KW"/>
</dbReference>
<evidence type="ECO:0000256" key="15">
    <source>
        <dbReference type="ARBA" id="ARBA00023002"/>
    </source>
</evidence>
<comment type="cofactor">
    <cofactor evidence="1 20">
        <name>FAD</name>
        <dbReference type="ChEBI" id="CHEBI:57692"/>
    </cofactor>
</comment>
<dbReference type="SUPFAM" id="SSF56176">
    <property type="entry name" value="FAD-binding/transporter-associated domain-like"/>
    <property type="match status" value="1"/>
</dbReference>
<dbReference type="InterPro" id="IPR016166">
    <property type="entry name" value="FAD-bd_PCMH"/>
</dbReference>
<organism evidence="22 23">
    <name type="scientific">Zhongshania marina</name>
    <dbReference type="NCBI Taxonomy" id="2304603"/>
    <lineage>
        <taxon>Bacteria</taxon>
        <taxon>Pseudomonadati</taxon>
        <taxon>Pseudomonadota</taxon>
        <taxon>Gammaproteobacteria</taxon>
        <taxon>Cellvibrionales</taxon>
        <taxon>Spongiibacteraceae</taxon>
        <taxon>Zhongshania</taxon>
    </lineage>
</organism>
<dbReference type="PANTHER" id="PTHR21071:SF4">
    <property type="entry name" value="UDP-N-ACETYLENOLPYRUVOYLGLUCOSAMINE REDUCTASE"/>
    <property type="match status" value="1"/>
</dbReference>
<evidence type="ECO:0000256" key="12">
    <source>
        <dbReference type="ARBA" id="ARBA00022857"/>
    </source>
</evidence>
<evidence type="ECO:0000259" key="21">
    <source>
        <dbReference type="PROSITE" id="PS51387"/>
    </source>
</evidence>
<dbReference type="GO" id="GO:0071555">
    <property type="term" value="P:cell wall organization"/>
    <property type="evidence" value="ECO:0007669"/>
    <property type="project" value="UniProtKB-KW"/>
</dbReference>
<evidence type="ECO:0000256" key="17">
    <source>
        <dbReference type="ARBA" id="ARBA00023316"/>
    </source>
</evidence>
<dbReference type="GO" id="GO:0051301">
    <property type="term" value="P:cell division"/>
    <property type="evidence" value="ECO:0007669"/>
    <property type="project" value="UniProtKB-KW"/>
</dbReference>
<comment type="subcellular location">
    <subcellularLocation>
        <location evidence="3 20">Cytoplasm</location>
    </subcellularLocation>
</comment>
<dbReference type="Gene3D" id="3.30.43.10">
    <property type="entry name" value="Uridine Diphospho-n-acetylenolpyruvylglucosamine Reductase, domain 2"/>
    <property type="match status" value="1"/>
</dbReference>
<evidence type="ECO:0000256" key="5">
    <source>
        <dbReference type="ARBA" id="ARBA00010485"/>
    </source>
</evidence>
<comment type="similarity">
    <text evidence="5 20">Belongs to the MurB family.</text>
</comment>
<evidence type="ECO:0000313" key="23">
    <source>
        <dbReference type="Proteomes" id="UP000237222"/>
    </source>
</evidence>
<dbReference type="OrthoDB" id="9804753at2"/>
<dbReference type="NCBIfam" id="NF000755">
    <property type="entry name" value="PRK00046.1"/>
    <property type="match status" value="1"/>
</dbReference>
<evidence type="ECO:0000256" key="7">
    <source>
        <dbReference type="ARBA" id="ARBA00015188"/>
    </source>
</evidence>
<feature type="domain" description="FAD-binding PCMH-type" evidence="21">
    <location>
        <begin position="16"/>
        <end position="187"/>
    </location>
</feature>